<dbReference type="EC" id="3.4.24.-" evidence="9"/>
<dbReference type="Pfam" id="PF03411">
    <property type="entry name" value="Peptidase_M74"/>
    <property type="match status" value="1"/>
</dbReference>
<evidence type="ECO:0000313" key="9">
    <source>
        <dbReference type="EMBL" id="STD26920.1"/>
    </source>
</evidence>
<dbReference type="GO" id="GO:0006508">
    <property type="term" value="P:proteolysis"/>
    <property type="evidence" value="ECO:0007669"/>
    <property type="project" value="UniProtKB-KW"/>
</dbReference>
<evidence type="ECO:0000256" key="1">
    <source>
        <dbReference type="ARBA" id="ARBA00022670"/>
    </source>
</evidence>
<keyword evidence="3" id="KW-0732">Signal</keyword>
<dbReference type="Proteomes" id="UP000255163">
    <property type="component" value="Unassembled WGS sequence"/>
</dbReference>
<keyword evidence="4" id="KW-0574">Periplasm</keyword>
<dbReference type="InterPro" id="IPR009045">
    <property type="entry name" value="Zn_M74/Hedgehog-like"/>
</dbReference>
<organism evidence="9 10">
    <name type="scientific">Enterobacter asburiae</name>
    <dbReference type="NCBI Taxonomy" id="61645"/>
    <lineage>
        <taxon>Bacteria</taxon>
        <taxon>Pseudomonadati</taxon>
        <taxon>Pseudomonadota</taxon>
        <taxon>Gammaproteobacteria</taxon>
        <taxon>Enterobacterales</taxon>
        <taxon>Enterobacteriaceae</taxon>
        <taxon>Enterobacter</taxon>
        <taxon>Enterobacter cloacae complex</taxon>
    </lineage>
</organism>
<proteinExistence type="predicted"/>
<evidence type="ECO:0000256" key="5">
    <source>
        <dbReference type="ARBA" id="ARBA00022801"/>
    </source>
</evidence>
<dbReference type="GO" id="GO:0008237">
    <property type="term" value="F:metallopeptidase activity"/>
    <property type="evidence" value="ECO:0007669"/>
    <property type="project" value="UniProtKB-KW"/>
</dbReference>
<dbReference type="GO" id="GO:0030288">
    <property type="term" value="C:outer membrane-bounded periplasmic space"/>
    <property type="evidence" value="ECO:0007669"/>
    <property type="project" value="InterPro"/>
</dbReference>
<name>A0A376FL67_ENTAS</name>
<evidence type="ECO:0000256" key="6">
    <source>
        <dbReference type="ARBA" id="ARBA00022833"/>
    </source>
</evidence>
<dbReference type="GO" id="GO:0004252">
    <property type="term" value="F:serine-type endopeptidase activity"/>
    <property type="evidence" value="ECO:0007669"/>
    <property type="project" value="InterPro"/>
</dbReference>
<dbReference type="AlphaFoldDB" id="A0A376FL67"/>
<keyword evidence="7" id="KW-0482">Metalloprotease</keyword>
<dbReference type="EMBL" id="UFYI01000007">
    <property type="protein sequence ID" value="STD26920.1"/>
    <property type="molecule type" value="Genomic_DNA"/>
</dbReference>
<keyword evidence="5 9" id="KW-0378">Hydrolase</keyword>
<dbReference type="SUPFAM" id="SSF55166">
    <property type="entry name" value="Hedgehog/DD-peptidase"/>
    <property type="match status" value="1"/>
</dbReference>
<evidence type="ECO:0000256" key="8">
    <source>
        <dbReference type="ARBA" id="ARBA00023157"/>
    </source>
</evidence>
<protein>
    <submittedName>
        <fullName evidence="9">Penicillin-insensitive murein endopeptidase</fullName>
        <ecNumber evidence="9">3.4.24.-</ecNumber>
    </submittedName>
</protein>
<reference evidence="9 10" key="1">
    <citation type="submission" date="2018-06" db="EMBL/GenBank/DDBJ databases">
        <authorList>
            <consortium name="Pathogen Informatics"/>
            <person name="Doyle S."/>
        </authorList>
    </citation>
    <scope>NUCLEOTIDE SEQUENCE [LARGE SCALE GENOMIC DNA]</scope>
    <source>
        <strain evidence="9 10">NCTC12123</strain>
    </source>
</reference>
<dbReference type="STRING" id="640513.Entas_3049"/>
<evidence type="ECO:0000256" key="2">
    <source>
        <dbReference type="ARBA" id="ARBA00022723"/>
    </source>
</evidence>
<keyword evidence="2" id="KW-0479">Metal-binding</keyword>
<dbReference type="GO" id="GO:0046872">
    <property type="term" value="F:metal ion binding"/>
    <property type="evidence" value="ECO:0007669"/>
    <property type="project" value="UniProtKB-KW"/>
</dbReference>
<evidence type="ECO:0000313" key="10">
    <source>
        <dbReference type="Proteomes" id="UP000255163"/>
    </source>
</evidence>
<keyword evidence="6" id="KW-0862">Zinc</keyword>
<evidence type="ECO:0000256" key="3">
    <source>
        <dbReference type="ARBA" id="ARBA00022729"/>
    </source>
</evidence>
<keyword evidence="8" id="KW-1015">Disulfide bond</keyword>
<dbReference type="InterPro" id="IPR005073">
    <property type="entry name" value="Peptidase_M74"/>
</dbReference>
<sequence>MAGSAQSIGAFSNGCIVGAQELPLQSDTYQVMRTDQRRYFGHPDLVLFIQRLGNQVHNLGLGTMLIGDMGMPAGGRFNGGHASHQTGLDVDIFLQLPKARWTSAQTAETACAGSGGERR</sequence>
<evidence type="ECO:0000256" key="4">
    <source>
        <dbReference type="ARBA" id="ARBA00022764"/>
    </source>
</evidence>
<keyword evidence="1" id="KW-0645">Protease</keyword>
<gene>
    <name evidence="9" type="primary">mepA_2</name>
    <name evidence="9" type="ORF">NCTC12123_05844</name>
</gene>
<dbReference type="Gene3D" id="3.30.1380.10">
    <property type="match status" value="1"/>
</dbReference>
<evidence type="ECO:0000256" key="7">
    <source>
        <dbReference type="ARBA" id="ARBA00023049"/>
    </source>
</evidence>
<accession>A0A376FL67</accession>